<dbReference type="EMBL" id="CAIIXF020000001">
    <property type="protein sequence ID" value="CAH1775035.1"/>
    <property type="molecule type" value="Genomic_DNA"/>
</dbReference>
<proteinExistence type="predicted"/>
<sequence length="163" mass="18737">MAASAELSLDMEVQASEVIEIEEDLEKDFEELGHDLEIPTRRDLSESTNTVLKDITPVIDDNLADSHRDKNVSFKGNYIVNDRITVPKKYAVEENPDYIYWKTTNARLLVKSQQDLVRNLQFMKEGLGRMEQEINTLKEGLVFSRRCNNVKTMLFSPEGYSTC</sequence>
<reference evidence="1" key="1">
    <citation type="submission" date="2022-03" db="EMBL/GenBank/DDBJ databases">
        <authorList>
            <person name="Martin C."/>
        </authorList>
    </citation>
    <scope>NUCLEOTIDE SEQUENCE</scope>
</reference>
<dbReference type="AlphaFoldDB" id="A0A8S4N2D6"/>
<evidence type="ECO:0000313" key="2">
    <source>
        <dbReference type="Proteomes" id="UP000749559"/>
    </source>
</evidence>
<protein>
    <submittedName>
        <fullName evidence="1">Uncharacterized protein</fullName>
    </submittedName>
</protein>
<keyword evidence="2" id="KW-1185">Reference proteome</keyword>
<accession>A0A8S4N2D6</accession>
<organism evidence="1 2">
    <name type="scientific">Owenia fusiformis</name>
    <name type="common">Polychaete worm</name>
    <dbReference type="NCBI Taxonomy" id="6347"/>
    <lineage>
        <taxon>Eukaryota</taxon>
        <taxon>Metazoa</taxon>
        <taxon>Spiralia</taxon>
        <taxon>Lophotrochozoa</taxon>
        <taxon>Annelida</taxon>
        <taxon>Polychaeta</taxon>
        <taxon>Sedentaria</taxon>
        <taxon>Canalipalpata</taxon>
        <taxon>Sabellida</taxon>
        <taxon>Oweniida</taxon>
        <taxon>Oweniidae</taxon>
        <taxon>Owenia</taxon>
    </lineage>
</organism>
<dbReference type="Proteomes" id="UP000749559">
    <property type="component" value="Unassembled WGS sequence"/>
</dbReference>
<gene>
    <name evidence="1" type="ORF">OFUS_LOCUS2394</name>
</gene>
<evidence type="ECO:0000313" key="1">
    <source>
        <dbReference type="EMBL" id="CAH1775035.1"/>
    </source>
</evidence>
<comment type="caution">
    <text evidence="1">The sequence shown here is derived from an EMBL/GenBank/DDBJ whole genome shotgun (WGS) entry which is preliminary data.</text>
</comment>
<name>A0A8S4N2D6_OWEFU</name>